<name>A0A4U1C152_9SPHI</name>
<dbReference type="InterPro" id="IPR011050">
    <property type="entry name" value="Pectin_lyase_fold/virulence"/>
</dbReference>
<dbReference type="Gene3D" id="2.160.20.10">
    <property type="entry name" value="Single-stranded right-handed beta-helix, Pectin lyase-like"/>
    <property type="match status" value="1"/>
</dbReference>
<dbReference type="AlphaFoldDB" id="A0A4U1C152"/>
<evidence type="ECO:0000313" key="2">
    <source>
        <dbReference type="Proteomes" id="UP000308181"/>
    </source>
</evidence>
<comment type="caution">
    <text evidence="1">The sequence shown here is derived from an EMBL/GenBank/DDBJ whole genome shotgun (WGS) entry which is preliminary data.</text>
</comment>
<dbReference type="EMBL" id="SWBP01000002">
    <property type="protein sequence ID" value="TKB98687.1"/>
    <property type="molecule type" value="Genomic_DNA"/>
</dbReference>
<reference evidence="1 2" key="1">
    <citation type="submission" date="2019-04" db="EMBL/GenBank/DDBJ databases">
        <title>Pedobacter sp. AR-3-17 sp. nov., isolated from Arctic soil.</title>
        <authorList>
            <person name="Dahal R.H."/>
            <person name="Kim D.-U."/>
        </authorList>
    </citation>
    <scope>NUCLEOTIDE SEQUENCE [LARGE SCALE GENOMIC DNA]</scope>
    <source>
        <strain evidence="1 2">AR-3-17</strain>
    </source>
</reference>
<dbReference type="SUPFAM" id="SSF51126">
    <property type="entry name" value="Pectin lyase-like"/>
    <property type="match status" value="1"/>
</dbReference>
<gene>
    <name evidence="1" type="ORF">FA046_06100</name>
</gene>
<dbReference type="OrthoDB" id="154460at2"/>
<dbReference type="InterPro" id="IPR012334">
    <property type="entry name" value="Pectin_lyas_fold"/>
</dbReference>
<dbReference type="Pfam" id="PF14592">
    <property type="entry name" value="Chondroitinas_B"/>
    <property type="match status" value="1"/>
</dbReference>
<dbReference type="RefSeq" id="WP_136825501.1">
    <property type="nucleotide sequence ID" value="NZ_SWBP01000002.1"/>
</dbReference>
<organism evidence="1 2">
    <name type="scientific">Pedobacter cryophilus</name>
    <dbReference type="NCBI Taxonomy" id="2571271"/>
    <lineage>
        <taxon>Bacteria</taxon>
        <taxon>Pseudomonadati</taxon>
        <taxon>Bacteroidota</taxon>
        <taxon>Sphingobacteriia</taxon>
        <taxon>Sphingobacteriales</taxon>
        <taxon>Sphingobacteriaceae</taxon>
        <taxon>Pedobacter</taxon>
    </lineage>
</organism>
<keyword evidence="2" id="KW-1185">Reference proteome</keyword>
<sequence length="329" mass="35481">MYFIPVISLIISLLLSGNGLSNKVNIINVANAIELKQALKAAKPGDEILLKDGLYQGNFVIAASASGTRDKPIKLTGSRNAILDANTIQTGYVLYVQANFWTINGITIRNGLKGLVTDQASYNIIDNILVTQVGEEAIHFRKFSKFNIVKNSEVSYTGLKTPDYGEGIYIGTAYSNWSKISNGEPDKCDSNQVINNKIGPFVAAECIDIKEGTTGGIIRGNSFDSKGITGANSADSWIDVKGNYYIIENNTGNNSQPSVLLDGYQVNCAYSGWGCYNEFKNNISNVNAKGYGFNIRLKSSKGVAIGNIIYSNNKVKGALMGVANIPLSK</sequence>
<evidence type="ECO:0000313" key="1">
    <source>
        <dbReference type="EMBL" id="TKB98687.1"/>
    </source>
</evidence>
<accession>A0A4U1C152</accession>
<proteinExistence type="predicted"/>
<dbReference type="InterPro" id="IPR039513">
    <property type="entry name" value="PL-6"/>
</dbReference>
<protein>
    <submittedName>
        <fullName evidence="1">Coagulation factor 5/8 type domain-containing protein</fullName>
    </submittedName>
</protein>
<dbReference type="Proteomes" id="UP000308181">
    <property type="component" value="Unassembled WGS sequence"/>
</dbReference>